<dbReference type="InterPro" id="IPR011051">
    <property type="entry name" value="RmlC_Cupin_sf"/>
</dbReference>
<protein>
    <recommendedName>
        <fullName evidence="1">Cupin type-2 domain-containing protein</fullName>
    </recommendedName>
</protein>
<reference evidence="2" key="3">
    <citation type="submission" date="2011-03" db="EMBL/GenBank/DDBJ databases">
        <title>Annotation of Magnaporthe poae ATCC 64411.</title>
        <authorList>
            <person name="Ma L.-J."/>
            <person name="Dead R."/>
            <person name="Young S.K."/>
            <person name="Zeng Q."/>
            <person name="Gargeya S."/>
            <person name="Fitzgerald M."/>
            <person name="Haas B."/>
            <person name="Abouelleil A."/>
            <person name="Alvarado L."/>
            <person name="Arachchi H.M."/>
            <person name="Berlin A."/>
            <person name="Brown A."/>
            <person name="Chapman S.B."/>
            <person name="Chen Z."/>
            <person name="Dunbar C."/>
            <person name="Freedman E."/>
            <person name="Gearin G."/>
            <person name="Gellesch M."/>
            <person name="Goldberg J."/>
            <person name="Griggs A."/>
            <person name="Gujja S."/>
            <person name="Heiman D."/>
            <person name="Howarth C."/>
            <person name="Larson L."/>
            <person name="Lui A."/>
            <person name="MacDonald P.J.P."/>
            <person name="Mehta T."/>
            <person name="Montmayeur A."/>
            <person name="Murphy C."/>
            <person name="Neiman D."/>
            <person name="Pearson M."/>
            <person name="Priest M."/>
            <person name="Roberts A."/>
            <person name="Saif S."/>
            <person name="Shea T."/>
            <person name="Shenoy N."/>
            <person name="Sisk P."/>
            <person name="Stolte C."/>
            <person name="Sykes S."/>
            <person name="Yandava C."/>
            <person name="Wortman J."/>
            <person name="Nusbaum C."/>
            <person name="Birren B."/>
        </authorList>
    </citation>
    <scope>NUCLEOTIDE SEQUENCE</scope>
    <source>
        <strain evidence="2">ATCC 64411</strain>
    </source>
</reference>
<reference evidence="3" key="4">
    <citation type="journal article" date="2015" name="G3 (Bethesda)">
        <title>Genome sequences of three phytopathogenic species of the Magnaporthaceae family of fungi.</title>
        <authorList>
            <person name="Okagaki L.H."/>
            <person name="Nunes C.C."/>
            <person name="Sailsbery J."/>
            <person name="Clay B."/>
            <person name="Brown D."/>
            <person name="John T."/>
            <person name="Oh Y."/>
            <person name="Young N."/>
            <person name="Fitzgerald M."/>
            <person name="Haas B.J."/>
            <person name="Zeng Q."/>
            <person name="Young S."/>
            <person name="Adiconis X."/>
            <person name="Fan L."/>
            <person name="Levin J.Z."/>
            <person name="Mitchell T.K."/>
            <person name="Okubara P.A."/>
            <person name="Farman M.L."/>
            <person name="Kohn L.M."/>
            <person name="Birren B."/>
            <person name="Ma L.-J."/>
            <person name="Dean R.A."/>
        </authorList>
    </citation>
    <scope>NUCLEOTIDE SEQUENCE</scope>
    <source>
        <strain evidence="3">ATCC 64411 / 73-15</strain>
    </source>
</reference>
<dbReference type="SUPFAM" id="SSF51182">
    <property type="entry name" value="RmlC-like cupins"/>
    <property type="match status" value="1"/>
</dbReference>
<reference evidence="3" key="5">
    <citation type="submission" date="2015-06" db="UniProtKB">
        <authorList>
            <consortium name="EnsemblFungi"/>
        </authorList>
    </citation>
    <scope>IDENTIFICATION</scope>
    <source>
        <strain evidence="3">ATCC 64411</strain>
    </source>
</reference>
<dbReference type="InterPro" id="IPR013096">
    <property type="entry name" value="Cupin_2"/>
</dbReference>
<dbReference type="VEuPathDB" id="FungiDB:MAPG_08185"/>
<reference evidence="4" key="2">
    <citation type="submission" date="2010-05" db="EMBL/GenBank/DDBJ databases">
        <title>The genome sequence of Magnaporthe poae strain ATCC 64411.</title>
        <authorList>
            <person name="Ma L.-J."/>
            <person name="Dead R."/>
            <person name="Young S."/>
            <person name="Zeng Q."/>
            <person name="Koehrsen M."/>
            <person name="Alvarado L."/>
            <person name="Berlin A."/>
            <person name="Chapman S.B."/>
            <person name="Chen Z."/>
            <person name="Freedman E."/>
            <person name="Gellesch M."/>
            <person name="Goldberg J."/>
            <person name="Griggs A."/>
            <person name="Gujja S."/>
            <person name="Heilman E.R."/>
            <person name="Heiman D."/>
            <person name="Hepburn T."/>
            <person name="Howarth C."/>
            <person name="Jen D."/>
            <person name="Larson L."/>
            <person name="Mehta T."/>
            <person name="Neiman D."/>
            <person name="Pearson M."/>
            <person name="Roberts A."/>
            <person name="Saif S."/>
            <person name="Shea T."/>
            <person name="Shenoy N."/>
            <person name="Sisk P."/>
            <person name="Stolte C."/>
            <person name="Sykes S."/>
            <person name="Walk T."/>
            <person name="White J."/>
            <person name="Yandava C."/>
            <person name="Haas B."/>
            <person name="Nusbaum C."/>
            <person name="Birren B."/>
        </authorList>
    </citation>
    <scope>NUCLEOTIDE SEQUENCE [LARGE SCALE GENOMIC DNA]</scope>
    <source>
        <strain evidence="4">ATCC 64411 / 73-15</strain>
    </source>
</reference>
<dbReference type="EnsemblFungi" id="MAPG_08185T0">
    <property type="protein sequence ID" value="MAPG_08185T0"/>
    <property type="gene ID" value="MAPG_08185"/>
</dbReference>
<name>A0A0C4E6P0_MAGP6</name>
<sequence length="200" mass="21946">MATSGPITEFPAPGLRKPYRFVTGHDAAGNSVFVRADHGDHHAVMLEGLGAQNIIYSCPTNPVQVNNDVDLEYAAANVPPLHVPNGALVRMIDFAPGSESNMHRAICLGIGTVCEGEIELTLGDPETGERRIMRPGDVSINRAAMHRWRNTSPDKPARMLFVLLDVEPVVVDGKTLEFEMGHLMKEYNVYKEDEGNNKKV</sequence>
<dbReference type="PANTHER" id="PTHR36156">
    <property type="entry name" value="SLR2101 PROTEIN"/>
    <property type="match status" value="1"/>
</dbReference>
<dbReference type="OMA" id="FDMGYLM"/>
<dbReference type="STRING" id="644358.A0A0C4E6P0"/>
<dbReference type="EMBL" id="GL876972">
    <property type="protein sequence ID" value="KLU89211.1"/>
    <property type="molecule type" value="Genomic_DNA"/>
</dbReference>
<evidence type="ECO:0000313" key="4">
    <source>
        <dbReference type="Proteomes" id="UP000011715"/>
    </source>
</evidence>
<feature type="domain" description="Cupin type-2" evidence="1">
    <location>
        <begin position="92"/>
        <end position="162"/>
    </location>
</feature>
<dbReference type="Gene3D" id="2.60.120.10">
    <property type="entry name" value="Jelly Rolls"/>
    <property type="match status" value="1"/>
</dbReference>
<reference evidence="2" key="1">
    <citation type="submission" date="2010-05" db="EMBL/GenBank/DDBJ databases">
        <title>The Genome Sequence of Magnaporthe poae strain ATCC 64411.</title>
        <authorList>
            <consortium name="The Broad Institute Genome Sequencing Platform"/>
            <consortium name="Broad Institute Genome Sequencing Center for Infectious Disease"/>
            <person name="Ma L.-J."/>
            <person name="Dead R."/>
            <person name="Young S."/>
            <person name="Zeng Q."/>
            <person name="Koehrsen M."/>
            <person name="Alvarado L."/>
            <person name="Berlin A."/>
            <person name="Chapman S.B."/>
            <person name="Chen Z."/>
            <person name="Freedman E."/>
            <person name="Gellesch M."/>
            <person name="Goldberg J."/>
            <person name="Griggs A."/>
            <person name="Gujja S."/>
            <person name="Heilman E.R."/>
            <person name="Heiman D."/>
            <person name="Hepburn T."/>
            <person name="Howarth C."/>
            <person name="Jen D."/>
            <person name="Larson L."/>
            <person name="Mehta T."/>
            <person name="Neiman D."/>
            <person name="Pearson M."/>
            <person name="Roberts A."/>
            <person name="Saif S."/>
            <person name="Shea T."/>
            <person name="Shenoy N."/>
            <person name="Sisk P."/>
            <person name="Stolte C."/>
            <person name="Sykes S."/>
            <person name="Walk T."/>
            <person name="White J."/>
            <person name="Yandava C."/>
            <person name="Haas B."/>
            <person name="Nusbaum C."/>
            <person name="Birren B."/>
        </authorList>
    </citation>
    <scope>NUCLEOTIDE SEQUENCE</scope>
    <source>
        <strain evidence="2">ATCC 64411</strain>
    </source>
</reference>
<proteinExistence type="predicted"/>
<organism evidence="3 4">
    <name type="scientific">Magnaporthiopsis poae (strain ATCC 64411 / 73-15)</name>
    <name type="common">Kentucky bluegrass fungus</name>
    <name type="synonym">Magnaporthe poae</name>
    <dbReference type="NCBI Taxonomy" id="644358"/>
    <lineage>
        <taxon>Eukaryota</taxon>
        <taxon>Fungi</taxon>
        <taxon>Dikarya</taxon>
        <taxon>Ascomycota</taxon>
        <taxon>Pezizomycotina</taxon>
        <taxon>Sordariomycetes</taxon>
        <taxon>Sordariomycetidae</taxon>
        <taxon>Magnaporthales</taxon>
        <taxon>Magnaporthaceae</taxon>
        <taxon>Magnaporthiopsis</taxon>
    </lineage>
</organism>
<dbReference type="InterPro" id="IPR047142">
    <property type="entry name" value="OryJ/VirC-like"/>
</dbReference>
<dbReference type="Pfam" id="PF07883">
    <property type="entry name" value="Cupin_2"/>
    <property type="match status" value="1"/>
</dbReference>
<dbReference type="EMBL" id="ADBL01001977">
    <property type="status" value="NOT_ANNOTATED_CDS"/>
    <property type="molecule type" value="Genomic_DNA"/>
</dbReference>
<dbReference type="Proteomes" id="UP000011715">
    <property type="component" value="Unassembled WGS sequence"/>
</dbReference>
<dbReference type="PANTHER" id="PTHR36156:SF2">
    <property type="entry name" value="CUPIN TYPE-2 DOMAIN-CONTAINING PROTEIN"/>
    <property type="match status" value="1"/>
</dbReference>
<evidence type="ECO:0000313" key="2">
    <source>
        <dbReference type="EMBL" id="KLU89211.1"/>
    </source>
</evidence>
<dbReference type="CDD" id="cd02231">
    <property type="entry name" value="cupin_BLL6423-like"/>
    <property type="match status" value="1"/>
</dbReference>
<evidence type="ECO:0000313" key="3">
    <source>
        <dbReference type="EnsemblFungi" id="MAPG_08185T0"/>
    </source>
</evidence>
<accession>A0A0C4E6P0</accession>
<dbReference type="InterPro" id="IPR014710">
    <property type="entry name" value="RmlC-like_jellyroll"/>
</dbReference>
<dbReference type="AlphaFoldDB" id="A0A0C4E6P0"/>
<keyword evidence="4" id="KW-1185">Reference proteome</keyword>
<gene>
    <name evidence="2" type="ORF">MAPG_08185</name>
</gene>
<evidence type="ECO:0000259" key="1">
    <source>
        <dbReference type="Pfam" id="PF07883"/>
    </source>
</evidence>
<dbReference type="eggNOG" id="ENOG502RVYE">
    <property type="taxonomic scope" value="Eukaryota"/>
</dbReference>
<dbReference type="OrthoDB" id="5840532at2759"/>